<dbReference type="EMBL" id="CAKKNE010000002">
    <property type="protein sequence ID" value="CAH0369561.1"/>
    <property type="molecule type" value="Genomic_DNA"/>
</dbReference>
<accession>A0A8J2SF94</accession>
<evidence type="ECO:0000256" key="1">
    <source>
        <dbReference type="SAM" id="Phobius"/>
    </source>
</evidence>
<name>A0A8J2SF94_9STRA</name>
<evidence type="ECO:0000313" key="3">
    <source>
        <dbReference type="Proteomes" id="UP000789595"/>
    </source>
</evidence>
<comment type="caution">
    <text evidence="2">The sequence shown here is derived from an EMBL/GenBank/DDBJ whole genome shotgun (WGS) entry which is preliminary data.</text>
</comment>
<gene>
    <name evidence="2" type="ORF">PECAL_2P26880</name>
</gene>
<dbReference type="Proteomes" id="UP000789595">
    <property type="component" value="Unassembled WGS sequence"/>
</dbReference>
<proteinExistence type="predicted"/>
<keyword evidence="1" id="KW-0812">Transmembrane</keyword>
<keyword evidence="1" id="KW-1133">Transmembrane helix</keyword>
<dbReference type="AlphaFoldDB" id="A0A8J2SF94"/>
<keyword evidence="3" id="KW-1185">Reference proteome</keyword>
<feature type="transmembrane region" description="Helical" evidence="1">
    <location>
        <begin position="23"/>
        <end position="44"/>
    </location>
</feature>
<reference evidence="2" key="1">
    <citation type="submission" date="2021-11" db="EMBL/GenBank/DDBJ databases">
        <authorList>
            <consortium name="Genoscope - CEA"/>
            <person name="William W."/>
        </authorList>
    </citation>
    <scope>NUCLEOTIDE SEQUENCE</scope>
</reference>
<keyword evidence="1" id="KW-0472">Membrane</keyword>
<evidence type="ECO:0000313" key="2">
    <source>
        <dbReference type="EMBL" id="CAH0369561.1"/>
    </source>
</evidence>
<sequence length="262" mass="27992">MGLADVIQLANSTEEYGDDTEDYGMWATLACILAGAVFTFLFLAGGQERQEQTQSVRDAEDDDARTALLRACTRVLSWEADSDDEQESRAFATALDDALKRARSVHDGLSTMPTPPSVNTWAQQELQLLAESDLEGSSAGLELGATALALATTRRDHWEACETINDEGRAAAFVVAASENVHASVLLLGTRCRPRMPCAGERGLLVVAAGALADENGTQHKPGSCLAFRQSATRVLRADAGPVLCVLLRVPVSCEMLLPDVS</sequence>
<organism evidence="2 3">
    <name type="scientific">Pelagomonas calceolata</name>
    <dbReference type="NCBI Taxonomy" id="35677"/>
    <lineage>
        <taxon>Eukaryota</taxon>
        <taxon>Sar</taxon>
        <taxon>Stramenopiles</taxon>
        <taxon>Ochrophyta</taxon>
        <taxon>Pelagophyceae</taxon>
        <taxon>Pelagomonadales</taxon>
        <taxon>Pelagomonadaceae</taxon>
        <taxon>Pelagomonas</taxon>
    </lineage>
</organism>
<protein>
    <submittedName>
        <fullName evidence="2">Uncharacterized protein</fullName>
    </submittedName>
</protein>